<keyword evidence="1" id="KW-0732">Signal</keyword>
<evidence type="ECO:0000313" key="2">
    <source>
        <dbReference type="Proteomes" id="UP000887572"/>
    </source>
</evidence>
<organism evidence="2 3">
    <name type="scientific">Globodera rostochiensis</name>
    <name type="common">Golden nematode worm</name>
    <name type="synonym">Heterodera rostochiensis</name>
    <dbReference type="NCBI Taxonomy" id="31243"/>
    <lineage>
        <taxon>Eukaryota</taxon>
        <taxon>Metazoa</taxon>
        <taxon>Ecdysozoa</taxon>
        <taxon>Nematoda</taxon>
        <taxon>Chromadorea</taxon>
        <taxon>Rhabditida</taxon>
        <taxon>Tylenchina</taxon>
        <taxon>Tylenchomorpha</taxon>
        <taxon>Tylenchoidea</taxon>
        <taxon>Heteroderidae</taxon>
        <taxon>Heteroderinae</taxon>
        <taxon>Globodera</taxon>
    </lineage>
</organism>
<dbReference type="Proteomes" id="UP000887572">
    <property type="component" value="Unplaced"/>
</dbReference>
<feature type="chain" id="PRO_5037725336" evidence="1">
    <location>
        <begin position="24"/>
        <end position="503"/>
    </location>
</feature>
<proteinExistence type="predicted"/>
<keyword evidence="2" id="KW-1185">Reference proteome</keyword>
<evidence type="ECO:0000256" key="1">
    <source>
        <dbReference type="SAM" id="SignalP"/>
    </source>
</evidence>
<dbReference type="WBParaSite" id="Gr19_v10_g13018.t2">
    <property type="protein sequence ID" value="Gr19_v10_g13018.t2"/>
    <property type="gene ID" value="Gr19_v10_g13018"/>
</dbReference>
<sequence length="503" mass="57232">MEEFWILILLSIFATNSLEKTESVKVKLEELPLKTFDEIFGDGWWDKGEAAEDLKMPPPTNFGQNVHHQIDRQNTQIEQIEPNLTDQNPLLTESDHSDNAKNGEELIAKDERKQKFDQIKAELKRAGFKNTYKHKIDETVAKELGLSLATIYRWKRKIAHTAQDKYSDSKQNELMKRYYEIKNQNPKISDENIAKMFKIGRRTLYKEAVCIQFPDIDQIRSKSDVVDLQTASRVQSEYSTKISVFPCLCRGAHQQPHQISVVQNQNSGWYGSVQNQSGFLVDASSPQISGENRQSRFVKKADQNQMMQQERNLFGFPKYEPARQSQMGGRTQTVQQNINFGVQEQGDFVEYRVLLAFALPLPVRNGYVPQQGPNQHTAQVSQMELEAGGYAAGEALRPVCEAVKGIADFELHGRQSGGNEFLYYNGDAHCRMEVGESCGGNADQGERKFLKAMTAALNRVFSRHVRQTNINIRQGRHFRGRRGRMGQLPAFNCPSTEYGIAVV</sequence>
<dbReference type="AlphaFoldDB" id="A0A914H0E0"/>
<name>A0A914H0E0_GLORO</name>
<reference evidence="3" key="1">
    <citation type="submission" date="2022-11" db="UniProtKB">
        <authorList>
            <consortium name="WormBaseParasite"/>
        </authorList>
    </citation>
    <scope>IDENTIFICATION</scope>
</reference>
<accession>A0A914H0E0</accession>
<evidence type="ECO:0000313" key="3">
    <source>
        <dbReference type="WBParaSite" id="Gr19_v10_g13018.t2"/>
    </source>
</evidence>
<protein>
    <submittedName>
        <fullName evidence="3">Uncharacterized protein</fullName>
    </submittedName>
</protein>
<feature type="signal peptide" evidence="1">
    <location>
        <begin position="1"/>
        <end position="23"/>
    </location>
</feature>